<dbReference type="InterPro" id="IPR042120">
    <property type="entry name" value="MutL_C_dimsub"/>
</dbReference>
<dbReference type="Gene3D" id="3.30.1540.20">
    <property type="entry name" value="MutL, C-terminal domain, dimerisation subdomain"/>
    <property type="match status" value="1"/>
</dbReference>
<dbReference type="InterPro" id="IPR036890">
    <property type="entry name" value="HATPase_C_sf"/>
</dbReference>
<dbReference type="AlphaFoldDB" id="A0A195FRS3"/>
<dbReference type="Proteomes" id="UP000078541">
    <property type="component" value="Unassembled WGS sequence"/>
</dbReference>
<dbReference type="InterPro" id="IPR020568">
    <property type="entry name" value="Ribosomal_Su5_D2-typ_SF"/>
</dbReference>
<dbReference type="SMART" id="SM00853">
    <property type="entry name" value="MutL_C"/>
    <property type="match status" value="1"/>
</dbReference>
<comment type="similarity">
    <text evidence="1">Belongs to the DNA mismatch repair MutL/HexB family.</text>
</comment>
<feature type="non-terminal residue" evidence="3">
    <location>
        <position position="1"/>
    </location>
</feature>
<dbReference type="InterPro" id="IPR014790">
    <property type="entry name" value="MutL_C"/>
</dbReference>
<dbReference type="SUPFAM" id="SSF55874">
    <property type="entry name" value="ATPase domain of HSP90 chaperone/DNA topoisomerase II/histidine kinase"/>
    <property type="match status" value="1"/>
</dbReference>
<accession>A0A195FRS3</accession>
<dbReference type="Gene3D" id="3.30.1370.100">
    <property type="entry name" value="MutL, C-terminal domain, regulatory subdomain"/>
    <property type="match status" value="1"/>
</dbReference>
<protein>
    <submittedName>
        <fullName evidence="3">DNA mismatch repair protein mutL</fullName>
    </submittedName>
</protein>
<dbReference type="SUPFAM" id="SSF118116">
    <property type="entry name" value="DNA mismatch repair protein MutL"/>
    <property type="match status" value="1"/>
</dbReference>
<dbReference type="InterPro" id="IPR038973">
    <property type="entry name" value="MutL/Mlh/Pms-like"/>
</dbReference>
<dbReference type="GO" id="GO:0005524">
    <property type="term" value="F:ATP binding"/>
    <property type="evidence" value="ECO:0007669"/>
    <property type="project" value="InterPro"/>
</dbReference>
<dbReference type="STRING" id="34720.A0A195FRS3"/>
<proteinExistence type="inferred from homology"/>
<dbReference type="GO" id="GO:0016887">
    <property type="term" value="F:ATP hydrolysis activity"/>
    <property type="evidence" value="ECO:0007669"/>
    <property type="project" value="InterPro"/>
</dbReference>
<evidence type="ECO:0000259" key="2">
    <source>
        <dbReference type="SMART" id="SM00853"/>
    </source>
</evidence>
<reference evidence="3 4" key="1">
    <citation type="submission" date="2016-03" db="EMBL/GenBank/DDBJ databases">
        <title>Trachymyrmex septentrionalis WGS genome.</title>
        <authorList>
            <person name="Nygaard S."/>
            <person name="Hu H."/>
            <person name="Boomsma J."/>
            <person name="Zhang G."/>
        </authorList>
    </citation>
    <scope>NUCLEOTIDE SEQUENCE [LARGE SCALE GENOMIC DNA]</scope>
    <source>
        <strain evidence="3">Tsep2-gDNA-1</strain>
        <tissue evidence="3">Whole body</tissue>
    </source>
</reference>
<keyword evidence="4" id="KW-1185">Reference proteome</keyword>
<gene>
    <name evidence="3" type="ORF">ALC56_02792</name>
</gene>
<evidence type="ECO:0000313" key="3">
    <source>
        <dbReference type="EMBL" id="KYN42987.1"/>
    </source>
</evidence>
<dbReference type="InterPro" id="IPR037198">
    <property type="entry name" value="MutL_C_sf"/>
</dbReference>
<dbReference type="InterPro" id="IPR042121">
    <property type="entry name" value="MutL_C_regsub"/>
</dbReference>
<evidence type="ECO:0000313" key="4">
    <source>
        <dbReference type="Proteomes" id="UP000078541"/>
    </source>
</evidence>
<dbReference type="Gene3D" id="3.30.565.10">
    <property type="entry name" value="Histidine kinase-like ATPase, C-terminal domain"/>
    <property type="match status" value="1"/>
</dbReference>
<dbReference type="GO" id="GO:0140664">
    <property type="term" value="F:ATP-dependent DNA damage sensor activity"/>
    <property type="evidence" value="ECO:0007669"/>
    <property type="project" value="InterPro"/>
</dbReference>
<dbReference type="GO" id="GO:0032300">
    <property type="term" value="C:mismatch repair complex"/>
    <property type="evidence" value="ECO:0007669"/>
    <property type="project" value="InterPro"/>
</dbReference>
<feature type="domain" description="MutL C-terminal dimerisation" evidence="2">
    <location>
        <begin position="403"/>
        <end position="563"/>
    </location>
</feature>
<name>A0A195FRS3_9HYME</name>
<dbReference type="PANTHER" id="PTHR10073">
    <property type="entry name" value="DNA MISMATCH REPAIR PROTEIN MLH, PMS, MUTL"/>
    <property type="match status" value="1"/>
</dbReference>
<sequence>VANSLNAHAVAIAIRIHATKREIQVIDNGIGIPQDMLKHIAKYNAEAIGDQQQICKLLESNNLADIRRLADRLTITSRHQHSEETFMQAFEMGFSFNLKQVEQRPSYGTTVSIYGFHEMPHKKWDTSIICFLIAAIAVTKLEVSFSIRDEDRKKVVLRIAKPHNSIEVLRTLVGKDLPLNHVWSIQCGPERNNNYHGYVGLSDKNAMQWIFLNHRPIYCPLILKLIKIVFEEKLNLFSNQKSNACDPYDENMFILFFLTFSQKEFTHITENGKIMFYDMQKVLNTVKNCAFQCLAEEATVSGITPYLCKTQLLKQIYLKTEQFVFANDINRCKNITPSMMKSRMIMLERRKITSTIASTNYFNKQHRVVENYQHEQIAVHPCKLKQKLCEFRLSQASLKCIKIINQVNNEFIAAWMMWNEMKILLMIDQHAIHERIRYENLLLRYKVQNEHGLLSVNLPDTLSMEFPTEMCNLFLRNQILLKKYGISLGSLKENTLLIRTVPQCLVINNNPYNREKILPKICGLLNDVIKNCNTSQTNALPLTIHNAIAFEACHGAIKFGDRLTLEECTNLIQLLKNTKFPNRCAHGRPTIIPVIEFSELEKRSTKIPKINFDIRLSERFS</sequence>
<dbReference type="Pfam" id="PF08676">
    <property type="entry name" value="MutL_C"/>
    <property type="match status" value="1"/>
</dbReference>
<dbReference type="SUPFAM" id="SSF54211">
    <property type="entry name" value="Ribosomal protein S5 domain 2-like"/>
    <property type="match status" value="1"/>
</dbReference>
<dbReference type="PANTHER" id="PTHR10073:SF47">
    <property type="entry name" value="DNA MISMATCH REPAIR PROTEIN MLH3"/>
    <property type="match status" value="1"/>
</dbReference>
<dbReference type="EMBL" id="KQ981305">
    <property type="protein sequence ID" value="KYN42987.1"/>
    <property type="molecule type" value="Genomic_DNA"/>
</dbReference>
<dbReference type="GO" id="GO:0006298">
    <property type="term" value="P:mismatch repair"/>
    <property type="evidence" value="ECO:0007669"/>
    <property type="project" value="InterPro"/>
</dbReference>
<organism evidence="3 4">
    <name type="scientific">Trachymyrmex septentrionalis</name>
    <dbReference type="NCBI Taxonomy" id="34720"/>
    <lineage>
        <taxon>Eukaryota</taxon>
        <taxon>Metazoa</taxon>
        <taxon>Ecdysozoa</taxon>
        <taxon>Arthropoda</taxon>
        <taxon>Hexapoda</taxon>
        <taxon>Insecta</taxon>
        <taxon>Pterygota</taxon>
        <taxon>Neoptera</taxon>
        <taxon>Endopterygota</taxon>
        <taxon>Hymenoptera</taxon>
        <taxon>Apocrita</taxon>
        <taxon>Aculeata</taxon>
        <taxon>Formicoidea</taxon>
        <taxon>Formicidae</taxon>
        <taxon>Myrmicinae</taxon>
        <taxon>Trachymyrmex</taxon>
    </lineage>
</organism>
<evidence type="ECO:0000256" key="1">
    <source>
        <dbReference type="ARBA" id="ARBA00006082"/>
    </source>
</evidence>